<dbReference type="GO" id="GO:0004326">
    <property type="term" value="F:tetrahydrofolylpolyglutamate synthase activity"/>
    <property type="evidence" value="ECO:0007669"/>
    <property type="project" value="InterPro"/>
</dbReference>
<protein>
    <recommendedName>
        <fullName evidence="7">Mur ligase C-terminal domain-containing protein</fullName>
    </recommendedName>
</protein>
<dbReference type="InterPro" id="IPR036615">
    <property type="entry name" value="Mur_ligase_C_dom_sf"/>
</dbReference>
<proteinExistence type="inferred from homology"/>
<evidence type="ECO:0000256" key="2">
    <source>
        <dbReference type="ARBA" id="ARBA00022598"/>
    </source>
</evidence>
<dbReference type="NCBIfam" id="TIGR01499">
    <property type="entry name" value="folC"/>
    <property type="match status" value="1"/>
</dbReference>
<keyword evidence="3" id="KW-0479">Metal-binding</keyword>
<dbReference type="InterPro" id="IPR004101">
    <property type="entry name" value="Mur_ligase_C"/>
</dbReference>
<dbReference type="PANTHER" id="PTHR11136:SF0">
    <property type="entry name" value="DIHYDROFOLATE SYNTHETASE-RELATED"/>
    <property type="match status" value="1"/>
</dbReference>
<organism evidence="8">
    <name type="scientific">Pseudo-nitzschia australis</name>
    <dbReference type="NCBI Taxonomy" id="44445"/>
    <lineage>
        <taxon>Eukaryota</taxon>
        <taxon>Sar</taxon>
        <taxon>Stramenopiles</taxon>
        <taxon>Ochrophyta</taxon>
        <taxon>Bacillariophyta</taxon>
        <taxon>Bacillariophyceae</taxon>
        <taxon>Bacillariophycidae</taxon>
        <taxon>Bacillariales</taxon>
        <taxon>Bacillariaceae</taxon>
        <taxon>Pseudo-nitzschia</taxon>
    </lineage>
</organism>
<dbReference type="InterPro" id="IPR018109">
    <property type="entry name" value="Folylpolyglutamate_synth_CS"/>
</dbReference>
<dbReference type="Pfam" id="PF02875">
    <property type="entry name" value="Mur_ligase_C"/>
    <property type="match status" value="1"/>
</dbReference>
<evidence type="ECO:0000259" key="7">
    <source>
        <dbReference type="Pfam" id="PF02875"/>
    </source>
</evidence>
<dbReference type="Gene3D" id="3.90.190.20">
    <property type="entry name" value="Mur ligase, C-terminal domain"/>
    <property type="match status" value="1"/>
</dbReference>
<reference evidence="8" key="1">
    <citation type="submission" date="2021-01" db="EMBL/GenBank/DDBJ databases">
        <authorList>
            <person name="Corre E."/>
            <person name="Pelletier E."/>
            <person name="Niang G."/>
            <person name="Scheremetjew M."/>
            <person name="Finn R."/>
            <person name="Kale V."/>
            <person name="Holt S."/>
            <person name="Cochrane G."/>
            <person name="Meng A."/>
            <person name="Brown T."/>
            <person name="Cohen L."/>
        </authorList>
    </citation>
    <scope>NUCLEOTIDE SEQUENCE</scope>
    <source>
        <strain evidence="8">10249 10 AB</strain>
    </source>
</reference>
<sequence length="602" mass="66814">MLSSRSKKIATATVVLFRRFTTISSWRLFPAYSAVTRRSLSVSIGRTVDNLSSFQAFQGSPKSLVLISHQSDKGKISFRRYLTSSGQNEDLGSNTKSSFSVPMMGTDDDDTIATSDHTGYEKWIRRLYATNMFHPVKLGLENMHILHGLLGSPMDDPDRVVVHVAGTNGKGSVCLKVANALRNQERRDVSPFLRQEGKEDLKTINTELNVGIFCSPHVSSFRERMQVNGKMITEEEVVELLPQIYDLCLPENNDIPATFFEITTALAFLFFAKRGTDVVVLETGLGGRLDATNVIANPALSIITSIGLEHTRILGDTIELIAMEKGGIMKKDCPVLVGPHCPHEVLTECARQKGAGRYYTPSLVHGNLQDFSNTAKIFEETANKEPVDYDMENQDIAKAALALVEQSHPELFGKHLTPDEIEHHTSIRPPCRFETIQKDNVTVVLDVAHNPPAMEYLVYKLKTTYPKTPFRFVTGMSSDKDLGQCARALLSTTQESCRNIHLVQAAHPRAASLEKILEAENSLETAAYYDFDDRSITKQVLRALELTKENNGEILVVCGSVFLMAETREALGIDEPRDSDYISEMAGAGIRHGQENFGNTKI</sequence>
<dbReference type="SUPFAM" id="SSF53244">
    <property type="entry name" value="MurD-like peptide ligases, peptide-binding domain"/>
    <property type="match status" value="1"/>
</dbReference>
<evidence type="ECO:0000256" key="5">
    <source>
        <dbReference type="ARBA" id="ARBA00022840"/>
    </source>
</evidence>
<keyword evidence="6" id="KW-0460">Magnesium</keyword>
<evidence type="ECO:0000256" key="6">
    <source>
        <dbReference type="ARBA" id="ARBA00022842"/>
    </source>
</evidence>
<evidence type="ECO:0000256" key="3">
    <source>
        <dbReference type="ARBA" id="ARBA00022723"/>
    </source>
</evidence>
<feature type="domain" description="Mur ligase C-terminal" evidence="7">
    <location>
        <begin position="432"/>
        <end position="560"/>
    </location>
</feature>
<dbReference type="Gene3D" id="3.40.1190.10">
    <property type="entry name" value="Mur-like, catalytic domain"/>
    <property type="match status" value="1"/>
</dbReference>
<dbReference type="GO" id="GO:0005524">
    <property type="term" value="F:ATP binding"/>
    <property type="evidence" value="ECO:0007669"/>
    <property type="project" value="UniProtKB-KW"/>
</dbReference>
<keyword evidence="2" id="KW-0436">Ligase</keyword>
<dbReference type="AlphaFoldDB" id="A0A7S4AAM0"/>
<accession>A0A7S4AAM0</accession>
<dbReference type="GO" id="GO:0005739">
    <property type="term" value="C:mitochondrion"/>
    <property type="evidence" value="ECO:0007669"/>
    <property type="project" value="TreeGrafter"/>
</dbReference>
<evidence type="ECO:0000313" key="8">
    <source>
        <dbReference type="EMBL" id="CAE0708944.1"/>
    </source>
</evidence>
<gene>
    <name evidence="8" type="ORF">PAUS00366_LOCUS1664</name>
</gene>
<dbReference type="PANTHER" id="PTHR11136">
    <property type="entry name" value="FOLYLPOLYGLUTAMATE SYNTHASE-RELATED"/>
    <property type="match status" value="1"/>
</dbReference>
<evidence type="ECO:0000256" key="1">
    <source>
        <dbReference type="ARBA" id="ARBA00008276"/>
    </source>
</evidence>
<dbReference type="PROSITE" id="PS01012">
    <property type="entry name" value="FOLYLPOLYGLU_SYNT_2"/>
    <property type="match status" value="1"/>
</dbReference>
<dbReference type="GO" id="GO:0046872">
    <property type="term" value="F:metal ion binding"/>
    <property type="evidence" value="ECO:0007669"/>
    <property type="project" value="UniProtKB-KW"/>
</dbReference>
<dbReference type="InterPro" id="IPR036565">
    <property type="entry name" value="Mur-like_cat_sf"/>
</dbReference>
<evidence type="ECO:0000256" key="4">
    <source>
        <dbReference type="ARBA" id="ARBA00022741"/>
    </source>
</evidence>
<dbReference type="InterPro" id="IPR001645">
    <property type="entry name" value="Folylpolyglutamate_synth"/>
</dbReference>
<dbReference type="GO" id="GO:0008841">
    <property type="term" value="F:dihydrofolate synthase activity"/>
    <property type="evidence" value="ECO:0007669"/>
    <property type="project" value="TreeGrafter"/>
</dbReference>
<keyword evidence="4" id="KW-0547">Nucleotide-binding</keyword>
<dbReference type="EMBL" id="HBIX01002244">
    <property type="protein sequence ID" value="CAE0708944.1"/>
    <property type="molecule type" value="Transcribed_RNA"/>
</dbReference>
<keyword evidence="5" id="KW-0067">ATP-binding</keyword>
<name>A0A7S4AAM0_9STRA</name>
<dbReference type="SUPFAM" id="SSF53623">
    <property type="entry name" value="MurD-like peptide ligases, catalytic domain"/>
    <property type="match status" value="1"/>
</dbReference>
<dbReference type="GO" id="GO:0005829">
    <property type="term" value="C:cytosol"/>
    <property type="evidence" value="ECO:0007669"/>
    <property type="project" value="TreeGrafter"/>
</dbReference>
<comment type="similarity">
    <text evidence="1">Belongs to the folylpolyglutamate synthase family.</text>
</comment>